<keyword evidence="2" id="KW-1003">Cell membrane</keyword>
<keyword evidence="3 6" id="KW-0812">Transmembrane</keyword>
<gene>
    <name evidence="8" type="ORF">QUV96_07830</name>
</gene>
<dbReference type="RefSeq" id="WP_289607991.1">
    <property type="nucleotide sequence ID" value="NZ_JAUDCG010000032.1"/>
</dbReference>
<accession>A0ABT7UDS8</accession>
<comment type="caution">
    <text evidence="8">The sequence shown here is derived from an EMBL/GenBank/DDBJ whole genome shotgun (WGS) entry which is preliminary data.</text>
</comment>
<evidence type="ECO:0000256" key="4">
    <source>
        <dbReference type="ARBA" id="ARBA00022989"/>
    </source>
</evidence>
<dbReference type="EMBL" id="JAUDCG010000032">
    <property type="protein sequence ID" value="MDM8157545.1"/>
    <property type="molecule type" value="Genomic_DNA"/>
</dbReference>
<evidence type="ECO:0000256" key="1">
    <source>
        <dbReference type="ARBA" id="ARBA00004651"/>
    </source>
</evidence>
<dbReference type="InterPro" id="IPR010432">
    <property type="entry name" value="RDD"/>
</dbReference>
<organism evidence="8 9">
    <name type="scientific">Amedibacillus dolichus</name>
    <dbReference type="NCBI Taxonomy" id="31971"/>
    <lineage>
        <taxon>Bacteria</taxon>
        <taxon>Bacillati</taxon>
        <taxon>Bacillota</taxon>
        <taxon>Erysipelotrichia</taxon>
        <taxon>Erysipelotrichales</taxon>
        <taxon>Erysipelotrichaceae</taxon>
        <taxon>Amedibacillus</taxon>
    </lineage>
</organism>
<evidence type="ECO:0000313" key="9">
    <source>
        <dbReference type="Proteomes" id="UP001529340"/>
    </source>
</evidence>
<dbReference type="Proteomes" id="UP001529340">
    <property type="component" value="Unassembled WGS sequence"/>
</dbReference>
<evidence type="ECO:0000256" key="5">
    <source>
        <dbReference type="ARBA" id="ARBA00023136"/>
    </source>
</evidence>
<reference evidence="8" key="1">
    <citation type="submission" date="2023-06" db="EMBL/GenBank/DDBJ databases">
        <title>Identification and characterization of horizontal gene transfer across gut microbiota members of farm animals based on homology search.</title>
        <authorList>
            <person name="Schwarzerova J."/>
            <person name="Nykrynova M."/>
            <person name="Jureckova K."/>
            <person name="Cejkova D."/>
            <person name="Rychlik I."/>
        </authorList>
    </citation>
    <scope>NUCLEOTIDE SEQUENCE</scope>
    <source>
        <strain evidence="8">ET39</strain>
    </source>
</reference>
<dbReference type="PANTHER" id="PTHR36115">
    <property type="entry name" value="PROLINE-RICH ANTIGEN HOMOLOG-RELATED"/>
    <property type="match status" value="1"/>
</dbReference>
<evidence type="ECO:0000259" key="7">
    <source>
        <dbReference type="Pfam" id="PF06271"/>
    </source>
</evidence>
<comment type="subcellular location">
    <subcellularLocation>
        <location evidence="1">Cell membrane</location>
        <topology evidence="1">Multi-pass membrane protein</topology>
    </subcellularLocation>
</comment>
<feature type="transmembrane region" description="Helical" evidence="6">
    <location>
        <begin position="54"/>
        <end position="77"/>
    </location>
</feature>
<sequence>MKRRSYVYPLFRRILCAGIDWYIISLLQAAAVIAVYYWQSGSVNMSNHLFDLSFSNAVIACILTVFLYFFYFVFLPARSGGQTPGKRLLHCRLLSEDGTPFSISALCTRAALLLLLEQPLTNTSMYLKELISFSVPSSSIAVVTYISAGITLVSIAIGIKSNRHLFLHDHIVHSMVISDEDAIAKTTAVIK</sequence>
<reference evidence="8" key="2">
    <citation type="submission" date="2023-06" db="EMBL/GenBank/DDBJ databases">
        <authorList>
            <person name="Zeman M."/>
            <person name="Kubasova T."/>
            <person name="Jahodarova E."/>
            <person name="Nykrynova M."/>
            <person name="Rychlik I."/>
        </authorList>
    </citation>
    <scope>NUCLEOTIDE SEQUENCE</scope>
    <source>
        <strain evidence="8">ET39</strain>
    </source>
</reference>
<keyword evidence="9" id="KW-1185">Reference proteome</keyword>
<evidence type="ECO:0000313" key="8">
    <source>
        <dbReference type="EMBL" id="MDM8157545.1"/>
    </source>
</evidence>
<feature type="domain" description="RDD" evidence="7">
    <location>
        <begin position="9"/>
        <end position="171"/>
    </location>
</feature>
<dbReference type="Pfam" id="PF06271">
    <property type="entry name" value="RDD"/>
    <property type="match status" value="1"/>
</dbReference>
<name>A0ABT7UDS8_9FIRM</name>
<protein>
    <submittedName>
        <fullName evidence="8">RDD family protein</fullName>
    </submittedName>
</protein>
<keyword evidence="4 6" id="KW-1133">Transmembrane helix</keyword>
<dbReference type="InterPro" id="IPR051791">
    <property type="entry name" value="Pra-immunoreactive"/>
</dbReference>
<keyword evidence="5 6" id="KW-0472">Membrane</keyword>
<feature type="transmembrane region" description="Helical" evidence="6">
    <location>
        <begin position="136"/>
        <end position="159"/>
    </location>
</feature>
<proteinExistence type="predicted"/>
<evidence type="ECO:0000256" key="2">
    <source>
        <dbReference type="ARBA" id="ARBA00022475"/>
    </source>
</evidence>
<evidence type="ECO:0000256" key="3">
    <source>
        <dbReference type="ARBA" id="ARBA00022692"/>
    </source>
</evidence>
<dbReference type="PANTHER" id="PTHR36115:SF6">
    <property type="entry name" value="PROLINE-RICH ANTIGEN HOMOLOG"/>
    <property type="match status" value="1"/>
</dbReference>
<feature type="transmembrane region" description="Helical" evidence="6">
    <location>
        <begin position="21"/>
        <end position="39"/>
    </location>
</feature>
<evidence type="ECO:0000256" key="6">
    <source>
        <dbReference type="SAM" id="Phobius"/>
    </source>
</evidence>